<gene>
    <name evidence="1" type="ORF">OBE_13512</name>
</gene>
<accession>K1S8A0</accession>
<dbReference type="EMBL" id="AJWZ01009326">
    <property type="protein sequence ID" value="EKC51624.1"/>
    <property type="molecule type" value="Genomic_DNA"/>
</dbReference>
<organism evidence="1">
    <name type="scientific">human gut metagenome</name>
    <dbReference type="NCBI Taxonomy" id="408170"/>
    <lineage>
        <taxon>unclassified sequences</taxon>
        <taxon>metagenomes</taxon>
        <taxon>organismal metagenomes</taxon>
    </lineage>
</organism>
<feature type="non-terminal residue" evidence="1">
    <location>
        <position position="1"/>
    </location>
</feature>
<feature type="non-terminal residue" evidence="1">
    <location>
        <position position="172"/>
    </location>
</feature>
<sequence>AALHTPLFGDEAFAPTQRGEVSFLLDTPCTEDTPDVARIYEQSGEGAILRAEAVVNGKRCEIEAELPGRILRNRIYVVTLLKGVADQEVRLTVEPWEEGGEVGLHPDFDGRIRVDAAASELPAGVSVSEAGDRVTLPCGRTDLLLALDCGDELELLPVAGYPLTVEREADAA</sequence>
<dbReference type="AlphaFoldDB" id="K1S8A0"/>
<protein>
    <submittedName>
        <fullName evidence="1">Uncharacterized protein</fullName>
    </submittedName>
</protein>
<reference evidence="1" key="1">
    <citation type="journal article" date="2013" name="Environ. Microbiol.">
        <title>Microbiota from the distal guts of lean and obese adolescents exhibit partial functional redundancy besides clear differences in community structure.</title>
        <authorList>
            <person name="Ferrer M."/>
            <person name="Ruiz A."/>
            <person name="Lanza F."/>
            <person name="Haange S.B."/>
            <person name="Oberbach A."/>
            <person name="Till H."/>
            <person name="Bargiela R."/>
            <person name="Campoy C."/>
            <person name="Segura M.T."/>
            <person name="Richter M."/>
            <person name="von Bergen M."/>
            <person name="Seifert J."/>
            <person name="Suarez A."/>
        </authorList>
    </citation>
    <scope>NUCLEOTIDE SEQUENCE</scope>
</reference>
<proteinExistence type="predicted"/>
<comment type="caution">
    <text evidence="1">The sequence shown here is derived from an EMBL/GenBank/DDBJ whole genome shotgun (WGS) entry which is preliminary data.</text>
</comment>
<name>K1S8A0_9ZZZZ</name>
<evidence type="ECO:0000313" key="1">
    <source>
        <dbReference type="EMBL" id="EKC51624.1"/>
    </source>
</evidence>